<organism evidence="4 5">
    <name type="scientific">Roseibium aggregatum</name>
    <dbReference type="NCBI Taxonomy" id="187304"/>
    <lineage>
        <taxon>Bacteria</taxon>
        <taxon>Pseudomonadati</taxon>
        <taxon>Pseudomonadota</taxon>
        <taxon>Alphaproteobacteria</taxon>
        <taxon>Hyphomicrobiales</taxon>
        <taxon>Stappiaceae</taxon>
        <taxon>Roseibium</taxon>
    </lineage>
</organism>
<dbReference type="GO" id="GO:0016491">
    <property type="term" value="F:oxidoreductase activity"/>
    <property type="evidence" value="ECO:0007669"/>
    <property type="project" value="UniProtKB-KW"/>
</dbReference>
<evidence type="ECO:0000256" key="2">
    <source>
        <dbReference type="ARBA" id="ARBA00023002"/>
    </source>
</evidence>
<dbReference type="Gene3D" id="3.90.1170.50">
    <property type="entry name" value="Aldehyde oxidase/xanthine dehydrogenase, a/b hammerhead"/>
    <property type="match status" value="1"/>
</dbReference>
<protein>
    <submittedName>
        <fullName evidence="4">Xanthine dehydrogenase family protein molybdopterin-binding subunit</fullName>
    </submittedName>
</protein>
<dbReference type="AlphaFoldDB" id="A0A926SA91"/>
<dbReference type="Pfam" id="PF01315">
    <property type="entry name" value="Ald_Xan_dh_C"/>
    <property type="match status" value="1"/>
</dbReference>
<dbReference type="InterPro" id="IPR016208">
    <property type="entry name" value="Ald_Oxase/xanthine_DH-like"/>
</dbReference>
<reference evidence="4" key="1">
    <citation type="submission" date="2020-05" db="EMBL/GenBank/DDBJ databases">
        <title>Identification of trans-AT polyketide cluster in two marine bacteria, producers of a novel glutaramide-containing polyketide sesbanimide D and analogs.</title>
        <authorList>
            <person name="Kacar D."/>
            <person name="Rodriguez P."/>
            <person name="Canedo L."/>
            <person name="Gonzalez E."/>
            <person name="Galan B."/>
            <person name="De La Calle F."/>
            <person name="Garcia J.L."/>
        </authorList>
    </citation>
    <scope>NUCLEOTIDE SEQUENCE</scope>
    <source>
        <strain evidence="4">PHM038</strain>
    </source>
</reference>
<accession>A0A926SA91</accession>
<gene>
    <name evidence="4" type="ORF">HK439_20035</name>
</gene>
<comment type="caution">
    <text evidence="4">The sequence shown here is derived from an EMBL/GenBank/DDBJ whole genome shotgun (WGS) entry which is preliminary data.</text>
</comment>
<evidence type="ECO:0000256" key="1">
    <source>
        <dbReference type="ARBA" id="ARBA00022505"/>
    </source>
</evidence>
<dbReference type="Proteomes" id="UP000598467">
    <property type="component" value="Unassembled WGS sequence"/>
</dbReference>
<dbReference type="InterPro" id="IPR000674">
    <property type="entry name" value="Ald_Oxase/Xan_DH_a/b"/>
</dbReference>
<dbReference type="GO" id="GO:0005506">
    <property type="term" value="F:iron ion binding"/>
    <property type="evidence" value="ECO:0007669"/>
    <property type="project" value="InterPro"/>
</dbReference>
<evidence type="ECO:0000313" key="5">
    <source>
        <dbReference type="Proteomes" id="UP000598467"/>
    </source>
</evidence>
<dbReference type="InterPro" id="IPR036856">
    <property type="entry name" value="Ald_Oxase/Xan_DH_a/b_sf"/>
</dbReference>
<dbReference type="SUPFAM" id="SSF56003">
    <property type="entry name" value="Molybdenum cofactor-binding domain"/>
    <property type="match status" value="1"/>
</dbReference>
<feature type="domain" description="Aldehyde oxidase/xanthine dehydrogenase a/b hammerhead" evidence="3">
    <location>
        <begin position="19"/>
        <end position="138"/>
    </location>
</feature>
<evidence type="ECO:0000313" key="4">
    <source>
        <dbReference type="EMBL" id="MBD1548559.1"/>
    </source>
</evidence>
<dbReference type="RefSeq" id="WP_190293251.1">
    <property type="nucleotide sequence ID" value="NZ_JABFCZ010000024.1"/>
</dbReference>
<evidence type="ECO:0000259" key="3">
    <source>
        <dbReference type="SMART" id="SM01008"/>
    </source>
</evidence>
<dbReference type="SUPFAM" id="SSF54665">
    <property type="entry name" value="CO dehydrogenase molybdoprotein N-domain-like"/>
    <property type="match status" value="1"/>
</dbReference>
<dbReference type="Gene3D" id="3.30.365.10">
    <property type="entry name" value="Aldehyde oxidase/xanthine dehydrogenase, molybdopterin binding domain"/>
    <property type="match status" value="4"/>
</dbReference>
<name>A0A926SA91_9HYPH</name>
<keyword evidence="2" id="KW-0560">Oxidoreductase</keyword>
<dbReference type="InterPro" id="IPR008274">
    <property type="entry name" value="AldOxase/xan_DH_MoCoBD1"/>
</dbReference>
<dbReference type="Pfam" id="PF02738">
    <property type="entry name" value="MoCoBD_1"/>
    <property type="match status" value="1"/>
</dbReference>
<dbReference type="EMBL" id="JABFCZ010000024">
    <property type="protein sequence ID" value="MBD1548559.1"/>
    <property type="molecule type" value="Genomic_DNA"/>
</dbReference>
<dbReference type="InterPro" id="IPR046867">
    <property type="entry name" value="AldOxase/xan_DH_MoCoBD2"/>
</dbReference>
<dbReference type="Pfam" id="PF20256">
    <property type="entry name" value="MoCoBD_2"/>
    <property type="match status" value="1"/>
</dbReference>
<dbReference type="InterPro" id="IPR037165">
    <property type="entry name" value="AldOxase/xan_DH_Mopterin-bd_sf"/>
</dbReference>
<dbReference type="PANTHER" id="PTHR11908:SF132">
    <property type="entry name" value="ALDEHYDE OXIDASE 1-RELATED"/>
    <property type="match status" value="1"/>
</dbReference>
<sequence>MKYGIGQSVTRKEDQRFLTGQGLYVDDIKDASKLHAYVVRSPLAHANIRSIDVEAAKAAPGVHAVLTGADYEADGIGGISCHTIFPGVHQNVKTAPFAALAKDKVLYAGMAVAVVIADSRILAQDAAELVDVDYDELPVVTDIPSALADGAPAIWDSAPDNVAFHIALGDEAATKAAIDAAAHVTRLTLHNNRLSANALEPRGTTCSYDARDARVTVQTSTQSPHAVRAEIAGVLGLAQTQVRVLAKDVGGGFGMKGAVYPEDVLVAWAAKKLHRTVCWQADRSESLLADYHGRDQLVEAELALDANGKITALRVSSDYNAGAFLATGGGVSAMFAATLATGCYHVPAAYALSRAIYTNTSPTQPYRGAGRPEASYLIERLMDKAARETGRDRIEIRKLNMVTPEQMPYQTPLLYKIDTGNYGAVVDKALDVSDWASMDRRKADSAKNGKLRGVGIALHMENAGLVNESMEIRFDPGGSVTVLAGTFSHGQGHETVYAQMVSDWLGVPFDSIRVLQGDTDAVSFGRGTVASRSMINGGGSLKIAADKVIDRARAIAGHLLEASADDVVFEAGELKVAGTDKKMPIQKVAAMSFLPILPPELGIGLSGEGDFLLQGFTFPNGCQIAEVEVDPETGDIDVLQIVSVDDVGTVINPMLLEGQMVGGIAQGLGQALMEDVIYDETGQLTSGSFMDYAMPRATDMPPINFSTLSTPTDTNPLGVKGAGEAGTVGATPAIISAVLDALAPVGVEDITLPATPHKVWSTIAEASS</sequence>
<keyword evidence="1" id="KW-0500">Molybdenum</keyword>
<proteinExistence type="predicted"/>
<dbReference type="SMART" id="SM01008">
    <property type="entry name" value="Ald_Xan_dh_C"/>
    <property type="match status" value="1"/>
</dbReference>
<dbReference type="PANTHER" id="PTHR11908">
    <property type="entry name" value="XANTHINE DEHYDROGENASE"/>
    <property type="match status" value="1"/>
</dbReference>